<keyword evidence="8" id="KW-1185">Reference proteome</keyword>
<dbReference type="SUPFAM" id="SSF52540">
    <property type="entry name" value="P-loop containing nucleoside triphosphate hydrolases"/>
    <property type="match status" value="2"/>
</dbReference>
<evidence type="ECO:0000256" key="4">
    <source>
        <dbReference type="ARBA" id="ARBA00023134"/>
    </source>
</evidence>
<dbReference type="InterPro" id="IPR045063">
    <property type="entry name" value="Dynamin_N"/>
</dbReference>
<name>A0ABT0W6C9_9BACI</name>
<dbReference type="InterPro" id="IPR027094">
    <property type="entry name" value="Mitofusin_fam"/>
</dbReference>
<keyword evidence="3" id="KW-0378">Hydrolase</keyword>
<dbReference type="CDD" id="cd09912">
    <property type="entry name" value="DLP_2"/>
    <property type="match status" value="2"/>
</dbReference>
<evidence type="ECO:0000313" key="8">
    <source>
        <dbReference type="Proteomes" id="UP001523262"/>
    </source>
</evidence>
<dbReference type="PANTHER" id="PTHR10465:SF0">
    <property type="entry name" value="SARCALUMENIN"/>
    <property type="match status" value="1"/>
</dbReference>
<accession>A0ABT0W6C9</accession>
<evidence type="ECO:0000256" key="5">
    <source>
        <dbReference type="ARBA" id="ARBA00023136"/>
    </source>
</evidence>
<evidence type="ECO:0000256" key="3">
    <source>
        <dbReference type="ARBA" id="ARBA00022801"/>
    </source>
</evidence>
<keyword evidence="5" id="KW-0472">Membrane</keyword>
<keyword evidence="2" id="KW-0547">Nucleotide-binding</keyword>
<proteinExistence type="predicted"/>
<feature type="domain" description="Dynamin N-terminal" evidence="6">
    <location>
        <begin position="640"/>
        <end position="867"/>
    </location>
</feature>
<evidence type="ECO:0000256" key="1">
    <source>
        <dbReference type="ARBA" id="ARBA00004370"/>
    </source>
</evidence>
<organism evidence="7 8">
    <name type="scientific">Neobacillus pocheonensis</name>
    <dbReference type="NCBI Taxonomy" id="363869"/>
    <lineage>
        <taxon>Bacteria</taxon>
        <taxon>Bacillati</taxon>
        <taxon>Bacillota</taxon>
        <taxon>Bacilli</taxon>
        <taxon>Bacillales</taxon>
        <taxon>Bacillaceae</taxon>
        <taxon>Neobacillus</taxon>
    </lineage>
</organism>
<feature type="domain" description="Dynamin N-terminal" evidence="6">
    <location>
        <begin position="51"/>
        <end position="205"/>
    </location>
</feature>
<reference evidence="7 8" key="1">
    <citation type="submission" date="2022-06" db="EMBL/GenBank/DDBJ databases">
        <authorList>
            <person name="Jeon C.O."/>
        </authorList>
    </citation>
    <scope>NUCLEOTIDE SEQUENCE [LARGE SCALE GENOMIC DNA]</scope>
    <source>
        <strain evidence="7 8">KCTC 13943</strain>
    </source>
</reference>
<dbReference type="InterPro" id="IPR027417">
    <property type="entry name" value="P-loop_NTPase"/>
</dbReference>
<evidence type="ECO:0000259" key="6">
    <source>
        <dbReference type="Pfam" id="PF00350"/>
    </source>
</evidence>
<keyword evidence="4" id="KW-0342">GTP-binding</keyword>
<sequence>MIKTANQQETIQTLKSKISTIYENLIENKDYDQADKIKQLAKKMENGEYTIAFCGHFSAGKSTMINKVIGENLLPASPIPTSANLVKVKTGEDYAKVVFKNEKPRIYLAPYDYELVKNYCKDGDQIEEIEISHADSRLPANTVIMDTPGIDSADDAHRIATESALHLSDLIFYVMDYNHVQAELNFLFTKELTEAGKEVYLVINQIDKHKDEELSFEDFQKSVVDSFSSWGVEPARIFYTSLKNPRHSFNEFNELQEFISDKLNAKDKLLVPSVFHSLKKIAQDHLYQSRKVEEEALQPIVEPLNELTENEQKEITNVYRDLQVSLQTITEEIGKTEKDFDQEIAKILKNAYLMPFQTRELAEAFLESCQPEFKVGFLFSKQKTQEEKNARLERFYQDIVEKTKSQLEWHLREYLLRAIKDKGLDQHELPAIAQSFAIQISSDLLVDTVKPGARISGEYVLHYTEDVANEIKKMAREEIAEFKVLFLKSLDEKTSKQKEQFDKEFTRIEQYADALTELNTFEQRMTLKEKRMEELLTQVNIIQDDHYHLFGQVVEEVEVIKGQVNLCQPSNETAVPKVSMSISAAKSQNEKIPEENAHLKQMIDRLHKSSKLINDLPGFQKLSKELEEKAERLENKGFTVALFGAFSAGKSSFANALMGEKVLPVSPNPTTAAINKIKPVTKRYHHGTVLVKFKETDAMLEDINRSLKVFELQAGNFEEASKKIDRIMVQSGHEGVIEKTNFAFLQAFNRGFDPHVKQLGTVMETDLNEFSDFVAKEEKSCFIEWIELYYDCELTRKGVTLVDTPGADSINARHTGVAFEYIKNSDAILFVTYYNHAFSKADREFLIQLGRVKDSFQMDKMFFIINAIDLADSEEEKVTVANYVKEQLVKYGIRNPHLFSLSSLLAINEKIQQEIESYSGMHDFERAFYQFISNDLTEMAITAAGSELGRVQDMVTKLIHNSMEDQTIKEQKRIDIERQKTLIEGLMNNLGVETLQNRLFQESEELIFYIKQRVFLRFSDFFKEAFNPAALRDDGRNLKKALQTALDEFLESLGFDFAQEMRATTVRLDRLSEKLLADYQTSIIRGIREINEELSFSEFDMNHEGNIDFESAFKDVNRQMFTKALSYFKNPKSFFEKDEKKLMSDELYNTLSQKADEYLSNEKNRMSHYYSQVLTIEFNRLLIEINEQTDDFNLSLLSALDGGISIEHLIGIQQKLKEL</sequence>
<protein>
    <submittedName>
        <fullName evidence="7">Dynamin family protein</fullName>
    </submittedName>
</protein>
<gene>
    <name evidence="7" type="ORF">NDK43_05090</name>
</gene>
<dbReference type="Pfam" id="PF00350">
    <property type="entry name" value="Dynamin_N"/>
    <property type="match status" value="2"/>
</dbReference>
<comment type="subcellular location">
    <subcellularLocation>
        <location evidence="1">Membrane</location>
    </subcellularLocation>
</comment>
<dbReference type="Proteomes" id="UP001523262">
    <property type="component" value="Unassembled WGS sequence"/>
</dbReference>
<dbReference type="Gene3D" id="3.40.50.300">
    <property type="entry name" value="P-loop containing nucleotide triphosphate hydrolases"/>
    <property type="match status" value="3"/>
</dbReference>
<evidence type="ECO:0000256" key="2">
    <source>
        <dbReference type="ARBA" id="ARBA00022741"/>
    </source>
</evidence>
<dbReference type="EMBL" id="JAMQCR010000001">
    <property type="protein sequence ID" value="MCM2531876.1"/>
    <property type="molecule type" value="Genomic_DNA"/>
</dbReference>
<evidence type="ECO:0000313" key="7">
    <source>
        <dbReference type="EMBL" id="MCM2531876.1"/>
    </source>
</evidence>
<dbReference type="PANTHER" id="PTHR10465">
    <property type="entry name" value="TRANSMEMBRANE GTPASE FZO1"/>
    <property type="match status" value="1"/>
</dbReference>
<comment type="caution">
    <text evidence="7">The sequence shown here is derived from an EMBL/GenBank/DDBJ whole genome shotgun (WGS) entry which is preliminary data.</text>
</comment>